<dbReference type="PANTHER" id="PTHR43566">
    <property type="entry name" value="CONSERVED PROTEIN"/>
    <property type="match status" value="1"/>
</dbReference>
<evidence type="ECO:0000259" key="2">
    <source>
        <dbReference type="Pfam" id="PF13635"/>
    </source>
</evidence>
<reference evidence="3" key="1">
    <citation type="submission" date="2018-06" db="EMBL/GenBank/DDBJ databases">
        <authorList>
            <person name="Zhirakovskaya E."/>
        </authorList>
    </citation>
    <scope>NUCLEOTIDE SEQUENCE</scope>
</reference>
<feature type="domain" description="DUF4143" evidence="2">
    <location>
        <begin position="208"/>
        <end position="367"/>
    </location>
</feature>
<evidence type="ECO:0000313" key="3">
    <source>
        <dbReference type="EMBL" id="VAX09631.1"/>
    </source>
</evidence>
<dbReference type="InterPro" id="IPR025420">
    <property type="entry name" value="DUF4143"/>
</dbReference>
<organism evidence="3">
    <name type="scientific">hydrothermal vent metagenome</name>
    <dbReference type="NCBI Taxonomy" id="652676"/>
    <lineage>
        <taxon>unclassified sequences</taxon>
        <taxon>metagenomes</taxon>
        <taxon>ecological metagenomes</taxon>
    </lineage>
</organism>
<name>A0A3B1B606_9ZZZZ</name>
<gene>
    <name evidence="3" type="ORF">MNBD_GAMMA26-1120</name>
</gene>
<accession>A0A3B1B606</accession>
<protein>
    <submittedName>
        <fullName evidence="3">ATPase</fullName>
    </submittedName>
</protein>
<dbReference type="EMBL" id="UOFX01000056">
    <property type="protein sequence ID" value="VAX09631.1"/>
    <property type="molecule type" value="Genomic_DNA"/>
</dbReference>
<dbReference type="InterPro" id="IPR041682">
    <property type="entry name" value="AAA_14"/>
</dbReference>
<dbReference type="AlphaFoldDB" id="A0A3B1B606"/>
<dbReference type="InterPro" id="IPR027417">
    <property type="entry name" value="P-loop_NTPase"/>
</dbReference>
<dbReference type="SUPFAM" id="SSF52540">
    <property type="entry name" value="P-loop containing nucleoside triphosphate hydrolases"/>
    <property type="match status" value="1"/>
</dbReference>
<dbReference type="PANTHER" id="PTHR43566:SF2">
    <property type="entry name" value="DUF4143 DOMAIN-CONTAINING PROTEIN"/>
    <property type="match status" value="1"/>
</dbReference>
<dbReference type="Gene3D" id="3.40.50.300">
    <property type="entry name" value="P-loop containing nucleotide triphosphate hydrolases"/>
    <property type="match status" value="1"/>
</dbReference>
<dbReference type="Pfam" id="PF13635">
    <property type="entry name" value="DUF4143"/>
    <property type="match status" value="1"/>
</dbReference>
<proteinExistence type="predicted"/>
<feature type="domain" description="AAA" evidence="1">
    <location>
        <begin position="28"/>
        <end position="146"/>
    </location>
</feature>
<sequence length="419" mass="48032">MFSLGRTNNFLMYPRYTTQNVKEALTDTPVVFVMGPRQVGKTTLVKSLINDEWEYITLDDQAQLEIAKADPVGFIRNLPPKRIVLDEVQRLPELFVSIKQSVDENRQPGRFLLTGSANALLLPRLSDSLAGRMESVRLTPLSECEIQDQPPTFLNKMLSQEAPQAKQTRLRDHLLQRIVTGCYPEPLQRSNERRSRAWYQQYISTLIQRDIQDLTHIDHPELMTKLLKLTAFYAGKLINISDLSNKVGLDRPTIKKYLALLEQLFLVEQLPAWHSNEYKRLIKTPKMHSIDTGMMCAIRGLTKERLVQQPSEFGLLLESFVYNELRKQATWLDEPLHFFHYRDKDKVEVDIIIENGIGDCFAVEVKAAATLNAKDFAGLKRFQNITGERFKLGILLYDGDHTTAFGDRLFAVPIGALWA</sequence>
<dbReference type="Pfam" id="PF13173">
    <property type="entry name" value="AAA_14"/>
    <property type="match status" value="1"/>
</dbReference>
<evidence type="ECO:0000259" key="1">
    <source>
        <dbReference type="Pfam" id="PF13173"/>
    </source>
</evidence>